<keyword evidence="1" id="KW-0812">Transmembrane</keyword>
<keyword evidence="1" id="KW-1133">Transmembrane helix</keyword>
<feature type="chain" id="PRO_5040167059" evidence="2">
    <location>
        <begin position="22"/>
        <end position="107"/>
    </location>
</feature>
<evidence type="ECO:0000256" key="1">
    <source>
        <dbReference type="SAM" id="Phobius"/>
    </source>
</evidence>
<evidence type="ECO:0000256" key="2">
    <source>
        <dbReference type="SAM" id="SignalP"/>
    </source>
</evidence>
<feature type="signal peptide" evidence="2">
    <location>
        <begin position="1"/>
        <end position="21"/>
    </location>
</feature>
<dbReference type="EMBL" id="CAICTM010000571">
    <property type="protein sequence ID" value="CAB9513105.1"/>
    <property type="molecule type" value="Genomic_DNA"/>
</dbReference>
<name>A0A9N8E381_9STRA</name>
<sequence length="107" mass="11429">MMAVFRATILALFLLQCSTKAFAPGQVKIVAQRVNAQPPVSWGFENHAAIQPNALFAADEDSNENEAEISDNFDAEGFGGYLAPYALAALASVVATGAFVKFVLLDY</sequence>
<comment type="caution">
    <text evidence="3">The sequence shown here is derived from an EMBL/GenBank/DDBJ whole genome shotgun (WGS) entry which is preliminary data.</text>
</comment>
<accession>A0A9N8E381</accession>
<keyword evidence="4" id="KW-1185">Reference proteome</keyword>
<protein>
    <submittedName>
        <fullName evidence="3">Uncharacterized protein</fullName>
    </submittedName>
</protein>
<dbReference type="Proteomes" id="UP001153069">
    <property type="component" value="Unassembled WGS sequence"/>
</dbReference>
<dbReference type="AlphaFoldDB" id="A0A9N8E381"/>
<evidence type="ECO:0000313" key="3">
    <source>
        <dbReference type="EMBL" id="CAB9513105.1"/>
    </source>
</evidence>
<organism evidence="3 4">
    <name type="scientific">Seminavis robusta</name>
    <dbReference type="NCBI Taxonomy" id="568900"/>
    <lineage>
        <taxon>Eukaryota</taxon>
        <taxon>Sar</taxon>
        <taxon>Stramenopiles</taxon>
        <taxon>Ochrophyta</taxon>
        <taxon>Bacillariophyta</taxon>
        <taxon>Bacillariophyceae</taxon>
        <taxon>Bacillariophycidae</taxon>
        <taxon>Naviculales</taxon>
        <taxon>Naviculaceae</taxon>
        <taxon>Seminavis</taxon>
    </lineage>
</organism>
<evidence type="ECO:0000313" key="4">
    <source>
        <dbReference type="Proteomes" id="UP001153069"/>
    </source>
</evidence>
<feature type="transmembrane region" description="Helical" evidence="1">
    <location>
        <begin position="82"/>
        <end position="104"/>
    </location>
</feature>
<keyword evidence="1" id="KW-0472">Membrane</keyword>
<keyword evidence="2" id="KW-0732">Signal</keyword>
<reference evidence="3" key="1">
    <citation type="submission" date="2020-06" db="EMBL/GenBank/DDBJ databases">
        <authorList>
            <consortium name="Plant Systems Biology data submission"/>
        </authorList>
    </citation>
    <scope>NUCLEOTIDE SEQUENCE</scope>
    <source>
        <strain evidence="3">D6</strain>
    </source>
</reference>
<proteinExistence type="predicted"/>
<gene>
    <name evidence="3" type="ORF">SEMRO_572_G168760.1</name>
</gene>